<organism evidence="5 6">
    <name type="scientific">Candidula unifasciata</name>
    <dbReference type="NCBI Taxonomy" id="100452"/>
    <lineage>
        <taxon>Eukaryota</taxon>
        <taxon>Metazoa</taxon>
        <taxon>Spiralia</taxon>
        <taxon>Lophotrochozoa</taxon>
        <taxon>Mollusca</taxon>
        <taxon>Gastropoda</taxon>
        <taxon>Heterobranchia</taxon>
        <taxon>Euthyneura</taxon>
        <taxon>Panpulmonata</taxon>
        <taxon>Eupulmonata</taxon>
        <taxon>Stylommatophora</taxon>
        <taxon>Helicina</taxon>
        <taxon>Helicoidea</taxon>
        <taxon>Geomitridae</taxon>
        <taxon>Candidula</taxon>
    </lineage>
</organism>
<protein>
    <recommendedName>
        <fullName evidence="7">Tensin-1</fullName>
    </recommendedName>
</protein>
<name>A0A8S3ZWN1_9EUPU</name>
<comment type="similarity">
    <text evidence="1">Belongs to the PTEN phosphatase protein family.</text>
</comment>
<feature type="region of interest" description="Disordered" evidence="2">
    <location>
        <begin position="170"/>
        <end position="201"/>
    </location>
</feature>
<dbReference type="InterPro" id="IPR035892">
    <property type="entry name" value="C2_domain_sf"/>
</dbReference>
<dbReference type="InterPro" id="IPR029023">
    <property type="entry name" value="Tensin_phosphatase"/>
</dbReference>
<reference evidence="5" key="1">
    <citation type="submission" date="2021-04" db="EMBL/GenBank/DDBJ databases">
        <authorList>
            <consortium name="Molecular Ecology Group"/>
        </authorList>
    </citation>
    <scope>NUCLEOTIDE SEQUENCE</scope>
</reference>
<dbReference type="InterPro" id="IPR014020">
    <property type="entry name" value="Tensin_C2-dom"/>
</dbReference>
<feature type="domain" description="C2 tensin-type" evidence="4">
    <location>
        <begin position="390"/>
        <end position="515"/>
    </location>
</feature>
<feature type="region of interest" description="Disordered" evidence="2">
    <location>
        <begin position="76"/>
        <end position="145"/>
    </location>
</feature>
<dbReference type="SMART" id="SM01326">
    <property type="entry name" value="PTEN_C2"/>
    <property type="match status" value="1"/>
</dbReference>
<proteinExistence type="inferred from homology"/>
<evidence type="ECO:0000313" key="6">
    <source>
        <dbReference type="Proteomes" id="UP000678393"/>
    </source>
</evidence>
<dbReference type="SUPFAM" id="SSF49562">
    <property type="entry name" value="C2 domain (Calcium/lipid-binding domain, CaLB)"/>
    <property type="match status" value="1"/>
</dbReference>
<evidence type="ECO:0000259" key="3">
    <source>
        <dbReference type="PROSITE" id="PS51181"/>
    </source>
</evidence>
<accession>A0A8S3ZWN1</accession>
<dbReference type="GO" id="GO:0005925">
    <property type="term" value="C:focal adhesion"/>
    <property type="evidence" value="ECO:0007669"/>
    <property type="project" value="TreeGrafter"/>
</dbReference>
<sequence>MSSKLTPDFDLSDSLELYDQHLLPVSRMSQKMDRSFDICFESSSSKNERFFDSSSFETSQGFSSREVTVIETKLQQDGLENSSDGIHLTTSQSGRILDRSPDRRGRDRSLDKSSLNHSFEATEGLSVRSGRTLERRSDRNSSEVIGRAASSIDRRGDFLSVEPEIIRSEERSLGSDTVNKNQTSQKSNVISSQTHSSLSSSTMRDILNKSHEQPQTESPVTLDVVHITNRIISLTFPSDGHDTSYIFNLNEAMRLLRSKHGDHFLIVNLSEKHPELAKAHPQVKEFGWPDHLAPPLERLCLICKAIDTWLSSDIRHIVVLHCKGGRSRLASVVAAYMHYNNICASAGQAVDSLTMKKYYDDKLVGLPLPSQQRYVAYFSGLLSGAIKINSQPLYLHHILIHGVPDFDGRGGCCPFIKVYQSMQPIFTSGVYNVTDNMQKVCISITPGIPLRGDILVKCYHKSARSGQKEVIWQCQFHTCAITGNQVVYSKQELDDAALDPRFPDSGKVQFVFGSSSDVLVSVTGFKSDVTVPIVDSEESMVRTDSYEEFNKVSGLAADVPISVFDFNKNRILSPHAPGGSTHIPQYTGSVDHHKAPDGSLYAKVTKRELPHPSSAANSGSIHFTNGSIASSWDT</sequence>
<dbReference type="EMBL" id="CAJHNH020004235">
    <property type="protein sequence ID" value="CAG5130761.1"/>
    <property type="molecule type" value="Genomic_DNA"/>
</dbReference>
<dbReference type="InterPro" id="IPR029021">
    <property type="entry name" value="Prot-tyrosine_phosphatase-like"/>
</dbReference>
<dbReference type="PANTHER" id="PTHR45734:SF10">
    <property type="entry name" value="BLISTERY, ISOFORM A"/>
    <property type="match status" value="1"/>
</dbReference>
<dbReference type="SMART" id="SM00404">
    <property type="entry name" value="PTPc_motif"/>
    <property type="match status" value="1"/>
</dbReference>
<dbReference type="InterPro" id="IPR051484">
    <property type="entry name" value="Tensin_PTEN_phosphatase"/>
</dbReference>
<feature type="compositionally biased region" description="Polar residues" evidence="2">
    <location>
        <begin position="174"/>
        <end position="190"/>
    </location>
</feature>
<dbReference type="PROSITE" id="PS51181">
    <property type="entry name" value="PPASE_TENSIN"/>
    <property type="match status" value="1"/>
</dbReference>
<dbReference type="PROSITE" id="PS51182">
    <property type="entry name" value="C2_TENSIN"/>
    <property type="match status" value="1"/>
</dbReference>
<dbReference type="InterPro" id="IPR003595">
    <property type="entry name" value="Tyr_Pase_cat"/>
</dbReference>
<feature type="compositionally biased region" description="Polar residues" evidence="2">
    <location>
        <begin position="76"/>
        <end position="94"/>
    </location>
</feature>
<dbReference type="Pfam" id="PF10409">
    <property type="entry name" value="PTEN_C2"/>
    <property type="match status" value="1"/>
</dbReference>
<feature type="compositionally biased region" description="Basic and acidic residues" evidence="2">
    <location>
        <begin position="96"/>
        <end position="111"/>
    </location>
</feature>
<feature type="compositionally biased region" description="Low complexity" evidence="2">
    <location>
        <begin position="191"/>
        <end position="201"/>
    </location>
</feature>
<feature type="non-terminal residue" evidence="5">
    <location>
        <position position="1"/>
    </location>
</feature>
<comment type="caution">
    <text evidence="5">The sequence shown here is derived from an EMBL/GenBank/DDBJ whole genome shotgun (WGS) entry which is preliminary data.</text>
</comment>
<feature type="compositionally biased region" description="Basic and acidic residues" evidence="2">
    <location>
        <begin position="131"/>
        <end position="141"/>
    </location>
</feature>
<evidence type="ECO:0000313" key="5">
    <source>
        <dbReference type="EMBL" id="CAG5130761.1"/>
    </source>
</evidence>
<dbReference type="OrthoDB" id="6273691at2759"/>
<dbReference type="SUPFAM" id="SSF52799">
    <property type="entry name" value="(Phosphotyrosine protein) phosphatases II"/>
    <property type="match status" value="1"/>
</dbReference>
<keyword evidence="6" id="KW-1185">Reference proteome</keyword>
<evidence type="ECO:0000259" key="4">
    <source>
        <dbReference type="PROSITE" id="PS51182"/>
    </source>
</evidence>
<dbReference type="AlphaFoldDB" id="A0A8S3ZWN1"/>
<dbReference type="PANTHER" id="PTHR45734">
    <property type="entry name" value="TENSIN"/>
    <property type="match status" value="1"/>
</dbReference>
<evidence type="ECO:0000256" key="2">
    <source>
        <dbReference type="SAM" id="MobiDB-lite"/>
    </source>
</evidence>
<feature type="domain" description="Phosphatase tensin-type" evidence="3">
    <location>
        <begin position="213"/>
        <end position="385"/>
    </location>
</feature>
<dbReference type="Gene3D" id="3.90.190.10">
    <property type="entry name" value="Protein tyrosine phosphatase superfamily"/>
    <property type="match status" value="1"/>
</dbReference>
<gene>
    <name evidence="5" type="ORF">CUNI_LOCUS16319</name>
</gene>
<evidence type="ECO:0000256" key="1">
    <source>
        <dbReference type="ARBA" id="ARBA00007881"/>
    </source>
</evidence>
<dbReference type="Proteomes" id="UP000678393">
    <property type="component" value="Unassembled WGS sequence"/>
</dbReference>
<evidence type="ECO:0008006" key="7">
    <source>
        <dbReference type="Google" id="ProtNLM"/>
    </source>
</evidence>
<dbReference type="Gene3D" id="2.60.40.1110">
    <property type="match status" value="1"/>
</dbReference>